<dbReference type="EMBL" id="NTHN02000043">
    <property type="protein sequence ID" value="MCT4372344.1"/>
    <property type="molecule type" value="Genomic_DNA"/>
</dbReference>
<evidence type="ECO:0000313" key="2">
    <source>
        <dbReference type="EMBL" id="PBD19633.1"/>
    </source>
</evidence>
<proteinExistence type="predicted"/>
<dbReference type="SUPFAM" id="SSF53254">
    <property type="entry name" value="Phosphoglycerate mutase-like"/>
    <property type="match status" value="1"/>
</dbReference>
<dbReference type="PANTHER" id="PTHR47623">
    <property type="entry name" value="OS09G0287300 PROTEIN"/>
    <property type="match status" value="1"/>
</dbReference>
<dbReference type="Pfam" id="PF00300">
    <property type="entry name" value="His_Phos_1"/>
    <property type="match status" value="1"/>
</dbReference>
<organism evidence="2">
    <name type="scientific">Alloyangia mangrovi</name>
    <dbReference type="NCBI Taxonomy" id="1779329"/>
    <lineage>
        <taxon>Bacteria</taxon>
        <taxon>Pseudomonadati</taxon>
        <taxon>Pseudomonadota</taxon>
        <taxon>Alphaproteobacteria</taxon>
        <taxon>Rhodobacterales</taxon>
        <taxon>Roseobacteraceae</taxon>
        <taxon>Alloyangia</taxon>
    </lineage>
</organism>
<name>A0A2A3JWV4_9RHOB</name>
<dbReference type="InterPro" id="IPR029033">
    <property type="entry name" value="His_PPase_superfam"/>
</dbReference>
<dbReference type="AlphaFoldDB" id="A0A2A3JWV4"/>
<sequence length="163" mass="17762">MKRLILMRHAKSDWSVGMPDHARPLNARGRKSAEALGDWLRAQDILPDQVLCSSAARTRETLDLLNLGEVMTRFEDRLYLAAPATLLKGLQGASGETVLILAHNPGIGDFAQGIVERGPDHPKFGAYPTGATLVADFETGDWSDVRMGSARCHAFAVPRDLLT</sequence>
<keyword evidence="3" id="KW-1185">Reference proteome</keyword>
<evidence type="ECO:0000313" key="1">
    <source>
        <dbReference type="EMBL" id="MCT4372344.1"/>
    </source>
</evidence>
<reference evidence="3" key="2">
    <citation type="submission" date="2023-07" db="EMBL/GenBank/DDBJ databases">
        <title>Yangia mangrovi SAOS 153D genome.</title>
        <authorList>
            <person name="Verma A."/>
            <person name="Pal Y."/>
            <person name="Sundharam S."/>
            <person name="Bisht B."/>
            <person name="Srinivasan K."/>
        </authorList>
    </citation>
    <scope>NUCLEOTIDE SEQUENCE [LARGE SCALE GENOMIC DNA]</scope>
    <source>
        <strain evidence="3">SAOS 153D</strain>
    </source>
</reference>
<comment type="caution">
    <text evidence="2">The sequence shown here is derived from an EMBL/GenBank/DDBJ whole genome shotgun (WGS) entry which is preliminary data.</text>
</comment>
<dbReference type="SMART" id="SM00855">
    <property type="entry name" value="PGAM"/>
    <property type="match status" value="1"/>
</dbReference>
<dbReference type="Gene3D" id="3.40.50.1240">
    <property type="entry name" value="Phosphoglycerate mutase-like"/>
    <property type="match status" value="1"/>
</dbReference>
<reference evidence="1" key="3">
    <citation type="submission" date="2024-05" db="EMBL/GenBank/DDBJ databases">
        <title>Yangia mangrovi SAOS 153D genome.</title>
        <authorList>
            <person name="Verma A."/>
            <person name="Pal Y."/>
            <person name="Sundharam S."/>
            <person name="Bisht B."/>
            <person name="Srinivasan K."/>
        </authorList>
    </citation>
    <scope>NUCLEOTIDE SEQUENCE</scope>
    <source>
        <strain evidence="1">SAOS 153D</strain>
    </source>
</reference>
<dbReference type="PANTHER" id="PTHR47623:SF1">
    <property type="entry name" value="OS09G0287300 PROTEIN"/>
    <property type="match status" value="1"/>
</dbReference>
<protein>
    <submittedName>
        <fullName evidence="1">Histidine phosphatase family protein</fullName>
    </submittedName>
    <submittedName>
        <fullName evidence="2">Phosphoglycerate mutase</fullName>
    </submittedName>
</protein>
<reference evidence="2" key="1">
    <citation type="submission" date="2017-09" db="EMBL/GenBank/DDBJ databases">
        <title>Yangia sp. SAOS 153D whole genome sequencing.</title>
        <authorList>
            <person name="Verma A."/>
            <person name="Krishnamurthi S."/>
        </authorList>
    </citation>
    <scope>NUCLEOTIDE SEQUENCE [LARGE SCALE GENOMIC DNA]</scope>
    <source>
        <strain evidence="2">SAOS 153D</strain>
    </source>
</reference>
<dbReference type="EMBL" id="NTHN01000112">
    <property type="protein sequence ID" value="PBD19633.1"/>
    <property type="molecule type" value="Genomic_DNA"/>
</dbReference>
<gene>
    <name evidence="1" type="ORF">CLG85_019295</name>
    <name evidence="2" type="ORF">CLG85_08300</name>
</gene>
<dbReference type="CDD" id="cd07067">
    <property type="entry name" value="HP_PGM_like"/>
    <property type="match status" value="1"/>
</dbReference>
<accession>A0A2A3JWV4</accession>
<dbReference type="OrthoDB" id="9810154at2"/>
<dbReference type="Proteomes" id="UP000217448">
    <property type="component" value="Unassembled WGS sequence"/>
</dbReference>
<dbReference type="InterPro" id="IPR013078">
    <property type="entry name" value="His_Pase_superF_clade-1"/>
</dbReference>
<evidence type="ECO:0000313" key="3">
    <source>
        <dbReference type="Proteomes" id="UP000217448"/>
    </source>
</evidence>
<dbReference type="RefSeq" id="WP_095881843.1">
    <property type="nucleotide sequence ID" value="NZ_NTHN02000043.1"/>
</dbReference>